<dbReference type="AlphaFoldDB" id="T0IPL2"/>
<dbReference type="GO" id="GO:0005737">
    <property type="term" value="C:cytoplasm"/>
    <property type="evidence" value="ECO:0007669"/>
    <property type="project" value="TreeGrafter"/>
</dbReference>
<sequence length="211" mass="23454">MPADPILYSFRRCPYAMRARLALLVSGTTCELREVKLSAKPAEMLEASPKGTVPVLVLADGTVMDQSLDIMRWALKRNDPAGWLASDDAALIAANDGPFKHDLDRYKYPHRHGSDATAHRESGLTFLRMLEARLAENAHLCGPRTGLADAAIMPFVRQFAAVEPTWFEMQSLPRLQAWLHAYLNSALFTAAMLRLPPWQPGDQPARFAELA</sequence>
<dbReference type="eggNOG" id="COG0625">
    <property type="taxonomic scope" value="Bacteria"/>
</dbReference>
<dbReference type="CDD" id="cd03060">
    <property type="entry name" value="GST_N_Omega_like"/>
    <property type="match status" value="1"/>
</dbReference>
<dbReference type="Gene3D" id="1.20.1050.10">
    <property type="match status" value="1"/>
</dbReference>
<evidence type="ECO:0000259" key="1">
    <source>
        <dbReference type="PROSITE" id="PS50404"/>
    </source>
</evidence>
<dbReference type="InterPro" id="IPR036282">
    <property type="entry name" value="Glutathione-S-Trfase_C_sf"/>
</dbReference>
<accession>T0IPL2</accession>
<dbReference type="Pfam" id="PF13417">
    <property type="entry name" value="GST_N_3"/>
    <property type="match status" value="1"/>
</dbReference>
<dbReference type="InterPro" id="IPR004045">
    <property type="entry name" value="Glutathione_S-Trfase_N"/>
</dbReference>
<dbReference type="Pfam" id="PF13410">
    <property type="entry name" value="GST_C_2"/>
    <property type="match status" value="1"/>
</dbReference>
<dbReference type="RefSeq" id="WP_021234594.1">
    <property type="nucleotide sequence ID" value="NZ_ATHL01000086.1"/>
</dbReference>
<evidence type="ECO:0000313" key="2">
    <source>
        <dbReference type="EMBL" id="EQB13750.1"/>
    </source>
</evidence>
<dbReference type="PANTHER" id="PTHR43968">
    <property type="match status" value="1"/>
</dbReference>
<dbReference type="InterPro" id="IPR040079">
    <property type="entry name" value="Glutathione_S-Trfase"/>
</dbReference>
<dbReference type="PANTHER" id="PTHR43968:SF6">
    <property type="entry name" value="GLUTATHIONE S-TRANSFERASE OMEGA"/>
    <property type="match status" value="1"/>
</dbReference>
<dbReference type="InterPro" id="IPR050983">
    <property type="entry name" value="GST_Omega/HSP26"/>
</dbReference>
<proteinExistence type="predicted"/>
<dbReference type="Gene3D" id="3.40.30.10">
    <property type="entry name" value="Glutaredoxin"/>
    <property type="match status" value="1"/>
</dbReference>
<protein>
    <recommendedName>
        <fullName evidence="1">GST N-terminal domain-containing protein</fullName>
    </recommendedName>
</protein>
<feature type="domain" description="GST N-terminal" evidence="1">
    <location>
        <begin position="3"/>
        <end position="82"/>
    </location>
</feature>
<organism evidence="2 3">
    <name type="scientific">Novosphingobium lindaniclasticum LE124</name>
    <dbReference type="NCBI Taxonomy" id="1096930"/>
    <lineage>
        <taxon>Bacteria</taxon>
        <taxon>Pseudomonadati</taxon>
        <taxon>Pseudomonadota</taxon>
        <taxon>Alphaproteobacteria</taxon>
        <taxon>Sphingomonadales</taxon>
        <taxon>Sphingomonadaceae</taxon>
        <taxon>Novosphingobium</taxon>
    </lineage>
</organism>
<dbReference type="PROSITE" id="PS50404">
    <property type="entry name" value="GST_NTER"/>
    <property type="match status" value="1"/>
</dbReference>
<dbReference type="SUPFAM" id="SSF47616">
    <property type="entry name" value="GST C-terminal domain-like"/>
    <property type="match status" value="1"/>
</dbReference>
<dbReference type="SUPFAM" id="SSF52833">
    <property type="entry name" value="Thioredoxin-like"/>
    <property type="match status" value="1"/>
</dbReference>
<gene>
    <name evidence="2" type="ORF">L284_13835</name>
</gene>
<evidence type="ECO:0000313" key="3">
    <source>
        <dbReference type="Proteomes" id="UP000015527"/>
    </source>
</evidence>
<keyword evidence="3" id="KW-1185">Reference proteome</keyword>
<dbReference type="CDD" id="cd03196">
    <property type="entry name" value="GST_C_5"/>
    <property type="match status" value="1"/>
</dbReference>
<dbReference type="SFLD" id="SFLDS00019">
    <property type="entry name" value="Glutathione_Transferase_(cytos"/>
    <property type="match status" value="1"/>
</dbReference>
<dbReference type="Proteomes" id="UP000015527">
    <property type="component" value="Unassembled WGS sequence"/>
</dbReference>
<dbReference type="PATRIC" id="fig|1096930.3.peg.2753"/>
<reference evidence="2 3" key="1">
    <citation type="journal article" date="2013" name="Genome Announc.">
        <title>Genome Sequence of Novosphingobium lindaniclasticum LE124T, Isolated from a Hexachlorocyclohexane Dumpsite.</title>
        <authorList>
            <person name="Saxena A."/>
            <person name="Nayyar N."/>
            <person name="Sangwan N."/>
            <person name="Kumari R."/>
            <person name="Khurana J.P."/>
            <person name="Lal R."/>
        </authorList>
    </citation>
    <scope>NUCLEOTIDE SEQUENCE [LARGE SCALE GENOMIC DNA]</scope>
    <source>
        <strain evidence="2 3">LE124</strain>
    </source>
</reference>
<comment type="caution">
    <text evidence="2">The sequence shown here is derived from an EMBL/GenBank/DDBJ whole genome shotgun (WGS) entry which is preliminary data.</text>
</comment>
<dbReference type="EMBL" id="ATHL01000086">
    <property type="protein sequence ID" value="EQB13750.1"/>
    <property type="molecule type" value="Genomic_DNA"/>
</dbReference>
<name>T0IPL2_9SPHN</name>
<dbReference type="OrthoDB" id="9813092at2"/>
<dbReference type="InterPro" id="IPR036249">
    <property type="entry name" value="Thioredoxin-like_sf"/>
</dbReference>